<evidence type="ECO:0000256" key="1">
    <source>
        <dbReference type="SAM" id="SignalP"/>
    </source>
</evidence>
<keyword evidence="1" id="KW-0732">Signal</keyword>
<feature type="signal peptide" evidence="1">
    <location>
        <begin position="1"/>
        <end position="19"/>
    </location>
</feature>
<reference evidence="2" key="1">
    <citation type="submission" date="2019-12" db="EMBL/GenBank/DDBJ databases">
        <title>An insight into the sialome of adult female Ixodes ricinus ticks feeding for 6 days.</title>
        <authorList>
            <person name="Perner J."/>
            <person name="Ribeiro J.M.C."/>
        </authorList>
    </citation>
    <scope>NUCLEOTIDE SEQUENCE</scope>
    <source>
        <strain evidence="2">Semi-engorged</strain>
        <tissue evidence="2">Salivary glands</tissue>
    </source>
</reference>
<feature type="chain" id="PRO_5025400198" evidence="1">
    <location>
        <begin position="20"/>
        <end position="243"/>
    </location>
</feature>
<name>A0A6B0V6Z5_IXORI</name>
<organism evidence="2">
    <name type="scientific">Ixodes ricinus</name>
    <name type="common">Common tick</name>
    <name type="synonym">Acarus ricinus</name>
    <dbReference type="NCBI Taxonomy" id="34613"/>
    <lineage>
        <taxon>Eukaryota</taxon>
        <taxon>Metazoa</taxon>
        <taxon>Ecdysozoa</taxon>
        <taxon>Arthropoda</taxon>
        <taxon>Chelicerata</taxon>
        <taxon>Arachnida</taxon>
        <taxon>Acari</taxon>
        <taxon>Parasitiformes</taxon>
        <taxon>Ixodida</taxon>
        <taxon>Ixodoidea</taxon>
        <taxon>Ixodidae</taxon>
        <taxon>Ixodinae</taxon>
        <taxon>Ixodes</taxon>
    </lineage>
</organism>
<accession>A0A6B0V6Z5</accession>
<proteinExistence type="predicted"/>
<dbReference type="EMBL" id="GIFC01014985">
    <property type="protein sequence ID" value="MXU97068.1"/>
    <property type="molecule type" value="Transcribed_RNA"/>
</dbReference>
<sequence length="243" mass="28373">MAVLVFSLVCFNSRTRTCATVETWPTFSKHSCRFRSLQGIAQRIKSFVKQWQRHPLAPPQQRLQLFVPELVVQSLLFRRHNVQQSRTVRRQPRLEQSLVEEERQLWYTQTPERLHLPSARVVCLLPLVHHPATVHEEQHVVDILLHLPCQRAHCATPLLQLQLVAPDTVLVRHLLREACPRRHLFRRGGFVAVELLEPVLEALVRLEQCLEAEELAHRILVVRRGRPSLRRPGPLRGHYVDRV</sequence>
<evidence type="ECO:0000313" key="2">
    <source>
        <dbReference type="EMBL" id="MXU97068.1"/>
    </source>
</evidence>
<dbReference type="AlphaFoldDB" id="A0A6B0V6Z5"/>
<protein>
    <submittedName>
        <fullName evidence="2">Putative secreted protein</fullName>
    </submittedName>
</protein>